<name>A0ABV1EVM6_9BACI</name>
<evidence type="ECO:0000313" key="2">
    <source>
        <dbReference type="Proteomes" id="UP001465426"/>
    </source>
</evidence>
<organism evidence="1 2">
    <name type="scientific">Niallia hominis</name>
    <dbReference type="NCBI Taxonomy" id="3133173"/>
    <lineage>
        <taxon>Bacteria</taxon>
        <taxon>Bacillati</taxon>
        <taxon>Bacillota</taxon>
        <taxon>Bacilli</taxon>
        <taxon>Bacillales</taxon>
        <taxon>Bacillaceae</taxon>
        <taxon>Niallia</taxon>
    </lineage>
</organism>
<keyword evidence="2" id="KW-1185">Reference proteome</keyword>
<protein>
    <submittedName>
        <fullName evidence="1">Uncharacterized protein</fullName>
    </submittedName>
</protein>
<comment type="caution">
    <text evidence="1">The sequence shown here is derived from an EMBL/GenBank/DDBJ whole genome shotgun (WGS) entry which is preliminary data.</text>
</comment>
<dbReference type="Proteomes" id="UP001465426">
    <property type="component" value="Unassembled WGS sequence"/>
</dbReference>
<reference evidence="1 2" key="1">
    <citation type="submission" date="2024-03" db="EMBL/GenBank/DDBJ databases">
        <title>Human intestinal bacterial collection.</title>
        <authorList>
            <person name="Pauvert C."/>
            <person name="Hitch T.C.A."/>
            <person name="Clavel T."/>
        </authorList>
    </citation>
    <scope>NUCLEOTIDE SEQUENCE [LARGE SCALE GENOMIC DNA]</scope>
    <source>
        <strain evidence="1 2">CLA-SR-H024</strain>
    </source>
</reference>
<dbReference type="EMBL" id="JBBMFN010000001">
    <property type="protein sequence ID" value="MEQ2464162.1"/>
    <property type="molecule type" value="Genomic_DNA"/>
</dbReference>
<evidence type="ECO:0000313" key="1">
    <source>
        <dbReference type="EMBL" id="MEQ2464162.1"/>
    </source>
</evidence>
<gene>
    <name evidence="1" type="ORF">WMO63_00595</name>
</gene>
<accession>A0ABV1EVM6</accession>
<sequence length="236" mass="26777">MQLVVKVAKKAYELVNNWIEKKIKEVGNNKPLTADSSMADFQSIQDLLTQISADIQASSKDLEQKISLEVDEYFAQLKFILSSNNSLLNKYELQFSKFEREVRRIKKQCNGFISNEVSKNLNLLNPELKAILMMLPGQKKEEAIKHFIQDSLTGAVSNFTDFFQDEVTYLMEVVEENLVAKLEGVKSQANQVITNLNELENIDLQGIENKEKQLTKALLIICSVNQLGNVLGDMEV</sequence>
<proteinExistence type="predicted"/>